<dbReference type="EMBL" id="JARGDH010000001">
    <property type="protein sequence ID" value="KAL0281215.1"/>
    <property type="molecule type" value="Genomic_DNA"/>
</dbReference>
<dbReference type="PROSITE" id="PS00678">
    <property type="entry name" value="WD_REPEATS_1"/>
    <property type="match status" value="1"/>
</dbReference>
<feature type="repeat" description="WD" evidence="4">
    <location>
        <begin position="348"/>
        <end position="390"/>
    </location>
</feature>
<dbReference type="Gene3D" id="2.130.10.10">
    <property type="entry name" value="YVTN repeat-like/Quinoprotein amine dehydrogenase"/>
    <property type="match status" value="1"/>
</dbReference>
<dbReference type="PROSITE" id="PS50082">
    <property type="entry name" value="WD_REPEATS_2"/>
    <property type="match status" value="2"/>
</dbReference>
<dbReference type="GO" id="GO:0006364">
    <property type="term" value="P:rRNA processing"/>
    <property type="evidence" value="ECO:0007669"/>
    <property type="project" value="InterPro"/>
</dbReference>
<dbReference type="PANTHER" id="PTHR14091">
    <property type="entry name" value="PERIODIC TRYPTOPHAN PROTEIN 1"/>
    <property type="match status" value="1"/>
</dbReference>
<organism evidence="6">
    <name type="scientific">Menopon gallinae</name>
    <name type="common">poultry shaft louse</name>
    <dbReference type="NCBI Taxonomy" id="328185"/>
    <lineage>
        <taxon>Eukaryota</taxon>
        <taxon>Metazoa</taxon>
        <taxon>Ecdysozoa</taxon>
        <taxon>Arthropoda</taxon>
        <taxon>Hexapoda</taxon>
        <taxon>Insecta</taxon>
        <taxon>Pterygota</taxon>
        <taxon>Neoptera</taxon>
        <taxon>Paraneoptera</taxon>
        <taxon>Psocodea</taxon>
        <taxon>Troctomorpha</taxon>
        <taxon>Phthiraptera</taxon>
        <taxon>Amblycera</taxon>
        <taxon>Menoponidae</taxon>
        <taxon>Menopon</taxon>
    </lineage>
</organism>
<evidence type="ECO:0000256" key="1">
    <source>
        <dbReference type="ARBA" id="ARBA00022553"/>
    </source>
</evidence>
<name>A0AAW2II94_9NEOP</name>
<comment type="caution">
    <text evidence="6">The sequence shown here is derived from an EMBL/GenBank/DDBJ whole genome shotgun (WGS) entry which is preliminary data.</text>
</comment>
<evidence type="ECO:0000256" key="4">
    <source>
        <dbReference type="PROSITE-ProRule" id="PRU00221"/>
    </source>
</evidence>
<dbReference type="SMART" id="SM00320">
    <property type="entry name" value="WD40"/>
    <property type="match status" value="5"/>
</dbReference>
<accession>A0AAW2II94</accession>
<dbReference type="AlphaFoldDB" id="A0AAW2II94"/>
<keyword evidence="1" id="KW-0597">Phosphoprotein</keyword>
<evidence type="ECO:0008006" key="7">
    <source>
        <dbReference type="Google" id="ProtNLM"/>
    </source>
</evidence>
<dbReference type="PANTHER" id="PTHR14091:SF0">
    <property type="entry name" value="PERIODIC TRYPTOPHAN PROTEIN 1 HOMOLOG"/>
    <property type="match status" value="1"/>
</dbReference>
<evidence type="ECO:0000313" key="6">
    <source>
        <dbReference type="EMBL" id="KAL0281215.1"/>
    </source>
</evidence>
<dbReference type="InterPro" id="IPR036322">
    <property type="entry name" value="WD40_repeat_dom_sf"/>
</dbReference>
<dbReference type="SUPFAM" id="SSF50978">
    <property type="entry name" value="WD40 repeat-like"/>
    <property type="match status" value="1"/>
</dbReference>
<evidence type="ECO:0000256" key="5">
    <source>
        <dbReference type="SAM" id="MobiDB-lite"/>
    </source>
</evidence>
<keyword evidence="2 4" id="KW-0853">WD repeat</keyword>
<feature type="compositionally biased region" description="Polar residues" evidence="5">
    <location>
        <begin position="450"/>
        <end position="459"/>
    </location>
</feature>
<gene>
    <name evidence="6" type="ORF">PYX00_002270</name>
</gene>
<feature type="repeat" description="WD" evidence="4">
    <location>
        <begin position="220"/>
        <end position="262"/>
    </location>
</feature>
<sequence>MEEGDEPSSINFVPCIRWIRKGVAKQDPVKIELSKQELTELVKSTSNKLKLGEQDEGSDEEENQKGNQVPMSIDDEYDMDNYDNDGDSELNVGDIAVYSNDDPYNVNDEPDSDAEDDIIKPNDNLIVVGHVEGYASSLEIYVHNDFEDSLYVHHDILLPSIPLCIEWLNYDPANVNRSANLCAVGSMAPIIDVWDIDLVNCIEPAYKLGKKGSRKKGTPQVGHKDAVLDLSWNTELTHILASGSADKTVILWDLENKAPHTTLSAFEEKVQTLVFHPSEAHSLLVGSCDRSNKVFDCRSSETYKVWNTEGEVERVVWNRFSPSQFISSDSKGFIYCFDCRQEEPVWKVAAHTREVTGLVLSSQCPGFLATASQDGMYKVWDISGTPEVVSERNLKIGEIQCLETAPDEPFLVASGGDRKNRNMLVFNAIDDSAVQQRFRSRELVPEPTIEGTSAGTSESSKVHAVTKKDRVNSLKVVKKKKEFKKPN</sequence>
<evidence type="ECO:0000256" key="2">
    <source>
        <dbReference type="ARBA" id="ARBA00022574"/>
    </source>
</evidence>
<dbReference type="InterPro" id="IPR015943">
    <property type="entry name" value="WD40/YVTN_repeat-like_dom_sf"/>
</dbReference>
<feature type="region of interest" description="Disordered" evidence="5">
    <location>
        <begin position="445"/>
        <end position="466"/>
    </location>
</feature>
<dbReference type="InterPro" id="IPR019775">
    <property type="entry name" value="WD40_repeat_CS"/>
</dbReference>
<evidence type="ECO:0000256" key="3">
    <source>
        <dbReference type="ARBA" id="ARBA00022737"/>
    </source>
</evidence>
<feature type="region of interest" description="Disordered" evidence="5">
    <location>
        <begin position="42"/>
        <end position="91"/>
    </location>
</feature>
<dbReference type="InterPro" id="IPR001680">
    <property type="entry name" value="WD40_rpt"/>
</dbReference>
<dbReference type="Pfam" id="PF00400">
    <property type="entry name" value="WD40"/>
    <property type="match status" value="2"/>
</dbReference>
<dbReference type="GO" id="GO:0005634">
    <property type="term" value="C:nucleus"/>
    <property type="evidence" value="ECO:0007669"/>
    <property type="project" value="TreeGrafter"/>
</dbReference>
<proteinExistence type="predicted"/>
<protein>
    <recommendedName>
        <fullName evidence="7">Periodic tryptophan protein 1 homolog</fullName>
    </recommendedName>
</protein>
<dbReference type="PROSITE" id="PS50294">
    <property type="entry name" value="WD_REPEATS_REGION"/>
    <property type="match status" value="2"/>
</dbReference>
<feature type="region of interest" description="Disordered" evidence="5">
    <location>
        <begin position="99"/>
        <end position="118"/>
    </location>
</feature>
<reference evidence="6" key="1">
    <citation type="journal article" date="2024" name="Gigascience">
        <title>Chromosome-level genome of the poultry shaft louse Menopon gallinae provides insight into the host-switching and adaptive evolution of parasitic lice.</title>
        <authorList>
            <person name="Xu Y."/>
            <person name="Ma L."/>
            <person name="Liu S."/>
            <person name="Liang Y."/>
            <person name="Liu Q."/>
            <person name="He Z."/>
            <person name="Tian L."/>
            <person name="Duan Y."/>
            <person name="Cai W."/>
            <person name="Li H."/>
            <person name="Song F."/>
        </authorList>
    </citation>
    <scope>NUCLEOTIDE SEQUENCE</scope>
    <source>
        <strain evidence="6">Cailab_2023a</strain>
    </source>
</reference>
<keyword evidence="3" id="KW-0677">Repeat</keyword>
<dbReference type="InterPro" id="IPR044285">
    <property type="entry name" value="PWP1"/>
</dbReference>
<feature type="compositionally biased region" description="Acidic residues" evidence="5">
    <location>
        <begin position="73"/>
        <end position="88"/>
    </location>
</feature>